<protein>
    <submittedName>
        <fullName evidence="2">Uncharacterized protein</fullName>
    </submittedName>
</protein>
<gene>
    <name evidence="2" type="ORF">PARMNEM_LOCUS15266</name>
</gene>
<organism evidence="2 3">
    <name type="scientific">Parnassius mnemosyne</name>
    <name type="common">clouded apollo</name>
    <dbReference type="NCBI Taxonomy" id="213953"/>
    <lineage>
        <taxon>Eukaryota</taxon>
        <taxon>Metazoa</taxon>
        <taxon>Ecdysozoa</taxon>
        <taxon>Arthropoda</taxon>
        <taxon>Hexapoda</taxon>
        <taxon>Insecta</taxon>
        <taxon>Pterygota</taxon>
        <taxon>Neoptera</taxon>
        <taxon>Endopterygota</taxon>
        <taxon>Lepidoptera</taxon>
        <taxon>Glossata</taxon>
        <taxon>Ditrysia</taxon>
        <taxon>Papilionoidea</taxon>
        <taxon>Papilionidae</taxon>
        <taxon>Parnassiinae</taxon>
        <taxon>Parnassini</taxon>
        <taxon>Parnassius</taxon>
        <taxon>Driopa</taxon>
    </lineage>
</organism>
<feature type="compositionally biased region" description="Basic and acidic residues" evidence="1">
    <location>
        <begin position="69"/>
        <end position="78"/>
    </location>
</feature>
<feature type="compositionally biased region" description="Pro residues" evidence="1">
    <location>
        <begin position="28"/>
        <end position="37"/>
    </location>
</feature>
<feature type="compositionally biased region" description="Polar residues" evidence="1">
    <location>
        <begin position="41"/>
        <end position="54"/>
    </location>
</feature>
<evidence type="ECO:0000313" key="3">
    <source>
        <dbReference type="Proteomes" id="UP001314205"/>
    </source>
</evidence>
<dbReference type="AlphaFoldDB" id="A0AAV1LNF5"/>
<dbReference type="EMBL" id="CAVLGL010000093">
    <property type="protein sequence ID" value="CAK1595842.1"/>
    <property type="molecule type" value="Genomic_DNA"/>
</dbReference>
<feature type="compositionally biased region" description="Basic and acidic residues" evidence="1">
    <location>
        <begin position="215"/>
        <end position="227"/>
    </location>
</feature>
<comment type="caution">
    <text evidence="2">The sequence shown here is derived from an EMBL/GenBank/DDBJ whole genome shotgun (WGS) entry which is preliminary data.</text>
</comment>
<reference evidence="2 3" key="1">
    <citation type="submission" date="2023-11" db="EMBL/GenBank/DDBJ databases">
        <authorList>
            <person name="Hedman E."/>
            <person name="Englund M."/>
            <person name="Stromberg M."/>
            <person name="Nyberg Akerstrom W."/>
            <person name="Nylinder S."/>
            <person name="Jareborg N."/>
            <person name="Kallberg Y."/>
            <person name="Kronander E."/>
        </authorList>
    </citation>
    <scope>NUCLEOTIDE SEQUENCE [LARGE SCALE GENOMIC DNA]</scope>
</reference>
<feature type="compositionally biased region" description="Polar residues" evidence="1">
    <location>
        <begin position="255"/>
        <end position="268"/>
    </location>
</feature>
<dbReference type="Proteomes" id="UP001314205">
    <property type="component" value="Unassembled WGS sequence"/>
</dbReference>
<name>A0AAV1LNF5_9NEOP</name>
<evidence type="ECO:0000313" key="2">
    <source>
        <dbReference type="EMBL" id="CAK1595842.1"/>
    </source>
</evidence>
<keyword evidence="3" id="KW-1185">Reference proteome</keyword>
<accession>A0AAV1LNF5</accession>
<proteinExistence type="predicted"/>
<evidence type="ECO:0000256" key="1">
    <source>
        <dbReference type="SAM" id="MobiDB-lite"/>
    </source>
</evidence>
<sequence length="268" mass="29380">MSTTSQFFPGMHVKPSLLERDIDDLDDFPPPPSPLPPTTLVQTRTPSLDFTTPDSGVEDITPGSTSTEDDFKTKKVTDNETCWRPVDSASSSESVSPSSPGVEALGGLRHTRDKLKLDLPPSPHIPSPRHNRVFNFVLDKPKRRSQEERTEIGTTPLVMTDETPIITTSLPLQKESDDVIPEPTFSTFGKCASKNTEPEQKAMILTDDVEDSEIKEEGSNQKVEPVKGEGTVLDSGDEDSGIESSSKATLERNKSTPNISQVEQNDNF</sequence>
<feature type="region of interest" description="Disordered" evidence="1">
    <location>
        <begin position="1"/>
        <end position="268"/>
    </location>
</feature>
<feature type="compositionally biased region" description="Low complexity" evidence="1">
    <location>
        <begin position="88"/>
        <end position="103"/>
    </location>
</feature>